<dbReference type="EMBL" id="BNCQ01000036">
    <property type="protein sequence ID" value="GIM10842.1"/>
    <property type="molecule type" value="Genomic_DNA"/>
</dbReference>
<feature type="region of interest" description="Disordered" evidence="1">
    <location>
        <begin position="784"/>
        <end position="846"/>
    </location>
</feature>
<comment type="caution">
    <text evidence="2">The sequence shown here is derived from an EMBL/GenBank/DDBJ whole genome shotgun (WGS) entry which is preliminary data.</text>
</comment>
<feature type="region of interest" description="Disordered" evidence="1">
    <location>
        <begin position="373"/>
        <end position="406"/>
    </location>
</feature>
<evidence type="ECO:0000313" key="3">
    <source>
        <dbReference type="Proteomes" id="UP000722791"/>
    </source>
</evidence>
<feature type="region of interest" description="Disordered" evidence="1">
    <location>
        <begin position="464"/>
        <end position="524"/>
    </location>
</feature>
<feature type="region of interest" description="Disordered" evidence="1">
    <location>
        <begin position="66"/>
        <end position="196"/>
    </location>
</feature>
<feature type="region of interest" description="Disordered" evidence="1">
    <location>
        <begin position="26"/>
        <end position="47"/>
    </location>
</feature>
<feature type="compositionally biased region" description="Gly residues" evidence="1">
    <location>
        <begin position="742"/>
        <end position="752"/>
    </location>
</feature>
<feature type="non-terminal residue" evidence="2">
    <location>
        <position position="846"/>
    </location>
</feature>
<feature type="region of interest" description="Disordered" evidence="1">
    <location>
        <begin position="710"/>
        <end position="758"/>
    </location>
</feature>
<feature type="compositionally biased region" description="Pro residues" evidence="1">
    <location>
        <begin position="83"/>
        <end position="92"/>
    </location>
</feature>
<reference evidence="2" key="1">
    <citation type="journal article" date="2021" name="Proc. Natl. Acad. Sci. U.S.A.">
        <title>Three genomes in the algal genus Volvox reveal the fate of a haploid sex-determining region after a transition to homothallism.</title>
        <authorList>
            <person name="Yamamoto K."/>
            <person name="Hamaji T."/>
            <person name="Kawai-Toyooka H."/>
            <person name="Matsuzaki R."/>
            <person name="Takahashi F."/>
            <person name="Nishimura Y."/>
            <person name="Kawachi M."/>
            <person name="Noguchi H."/>
            <person name="Minakuchi Y."/>
            <person name="Umen J.G."/>
            <person name="Toyoda A."/>
            <person name="Nozaki H."/>
        </authorList>
    </citation>
    <scope>NUCLEOTIDE SEQUENCE</scope>
    <source>
        <strain evidence="2">NIES-3785</strain>
    </source>
</reference>
<dbReference type="AlphaFoldDB" id="A0A8J4LUL9"/>
<dbReference type="Proteomes" id="UP000722791">
    <property type="component" value="Unassembled WGS sequence"/>
</dbReference>
<protein>
    <submittedName>
        <fullName evidence="2">Uncharacterized protein</fullName>
    </submittedName>
</protein>
<evidence type="ECO:0000313" key="2">
    <source>
        <dbReference type="EMBL" id="GIM10842.1"/>
    </source>
</evidence>
<feature type="compositionally biased region" description="Gly residues" evidence="1">
    <location>
        <begin position="472"/>
        <end position="487"/>
    </location>
</feature>
<accession>A0A8J4LUL9</accession>
<name>A0A8J4LUL9_9CHLO</name>
<evidence type="ECO:0000256" key="1">
    <source>
        <dbReference type="SAM" id="MobiDB-lite"/>
    </source>
</evidence>
<organism evidence="2 3">
    <name type="scientific">Volvox reticuliferus</name>
    <dbReference type="NCBI Taxonomy" id="1737510"/>
    <lineage>
        <taxon>Eukaryota</taxon>
        <taxon>Viridiplantae</taxon>
        <taxon>Chlorophyta</taxon>
        <taxon>core chlorophytes</taxon>
        <taxon>Chlorophyceae</taxon>
        <taxon>CS clade</taxon>
        <taxon>Chlamydomonadales</taxon>
        <taxon>Volvocaceae</taxon>
        <taxon>Volvox</taxon>
    </lineage>
</organism>
<feature type="compositionally biased region" description="Acidic residues" evidence="1">
    <location>
        <begin position="173"/>
        <end position="196"/>
    </location>
</feature>
<sequence length="846" mass="88941">MDSNGTALAGSLIIPVANCIAISTSAGNAASRNGRTKETGQSDGALSPRMAYRNLRVLDIRRKATSSVRFRRQASNRLSSAPANPPLAPPSISPYDAAAARHRARSKFNLGNSSPATESRPSDRQPHPQTASRARTDSSNSNAAGGGGLSGSVASTSGGGKTSGASFSFFFNDNDDEDEDDEDEDEDDDDDFDYDDDIINVPMARVLEQLDAERLRLKCIDRGMGALVENVLAARTRTSQVSSIIQRTLRRRGPSLNLTRIPVEISPQCRTMVPKLDILTINIPKHEEEPEEVVEDTRELALDFYEKHGETFQWRPAKRSTIFQRVNAVSVLTPSWFTPANPPPAAETQRRGSIGPRRVQLNMTAVRPGASPRELAPFKIGTPRGYTPRGSAAPPATEPLSPKPRRISARYCSQARGRRVSGAKPAAAAGPAVSTISNFRTGRKEMFGFGSSNGRVLRIRNNDFVPQKPKRNGGGGGGGGSGSGGDGCRSLSTQPAPIRKARTPARVCGRTPSRGTACGRGGSSVVSAAREEQTCTEIDRSGQRWSMVALVDANASADGGGGAITTASVAVAASRDLPGFASDDAEPPPQDSSSAVQYDTSLGFKISFNRSLSERLSSQFCGASSARAEDSGGGDVDADCTALLEGRPQEEVLKSINSMLTDIQATNTQLNPYIPSFIAGTLARASKVAPQPLAVALSSMTGLRPSLRWSTATSTKGRGSTAAAALSPQASNAWVEDVPPGAVGGGSDGGSGKYTADTASPEPCISRLLVHLAKELQPMHQHVMRTRTRRGSGSGVPPPAAVADTAAAGSGGGAATSHNPRFRRGPGRLSPSLLQHREQHQPPGSG</sequence>
<feature type="compositionally biased region" description="Low complexity" evidence="1">
    <location>
        <begin position="163"/>
        <end position="172"/>
    </location>
</feature>
<feature type="compositionally biased region" description="Low complexity" evidence="1">
    <location>
        <begin position="720"/>
        <end position="741"/>
    </location>
</feature>
<gene>
    <name evidence="2" type="ORF">Vretimale_14455</name>
</gene>
<proteinExistence type="predicted"/>
<feature type="compositionally biased region" description="Polar residues" evidence="1">
    <location>
        <begin position="109"/>
        <end position="119"/>
    </location>
</feature>